<evidence type="ECO:0000313" key="1">
    <source>
        <dbReference type="EMBL" id="KAG0252503.1"/>
    </source>
</evidence>
<dbReference type="Proteomes" id="UP001194580">
    <property type="component" value="Unassembled WGS sequence"/>
</dbReference>
<keyword evidence="2" id="KW-1185">Reference proteome</keyword>
<accession>A0AAD4GZR4</accession>
<evidence type="ECO:0000313" key="2">
    <source>
        <dbReference type="Proteomes" id="UP001194580"/>
    </source>
</evidence>
<proteinExistence type="predicted"/>
<dbReference type="AlphaFoldDB" id="A0AAD4GZR4"/>
<protein>
    <submittedName>
        <fullName evidence="1">Uncharacterized protein</fullName>
    </submittedName>
</protein>
<dbReference type="EMBL" id="JAAAIL010003093">
    <property type="protein sequence ID" value="KAG0252503.1"/>
    <property type="molecule type" value="Genomic_DNA"/>
</dbReference>
<sequence>MADCVVNMAGDSQVPVFMSLTATSAGSQTSLVATTSSPTATVISEPKASSKPVKAHRWFLQESNKEESAAEMTLTLDDQHRPPVKIDASKKSTTWNIRLPSDHEEGTFYDIVLGISVQDLKIECIESILLQLDQLRGTNEGFEIE</sequence>
<name>A0AAD4GZR4_9FUNG</name>
<comment type="caution">
    <text evidence="1">The sequence shown here is derived from an EMBL/GenBank/DDBJ whole genome shotgun (WGS) entry which is preliminary data.</text>
</comment>
<gene>
    <name evidence="1" type="ORF">BGZ95_006609</name>
</gene>
<reference evidence="1" key="1">
    <citation type="journal article" date="2020" name="Fungal Divers.">
        <title>Resolving the Mortierellaceae phylogeny through synthesis of multi-gene phylogenetics and phylogenomics.</title>
        <authorList>
            <person name="Vandepol N."/>
            <person name="Liber J."/>
            <person name="Desiro A."/>
            <person name="Na H."/>
            <person name="Kennedy M."/>
            <person name="Barry K."/>
            <person name="Grigoriev I.V."/>
            <person name="Miller A.N."/>
            <person name="O'Donnell K."/>
            <person name="Stajich J.E."/>
            <person name="Bonito G."/>
        </authorList>
    </citation>
    <scope>NUCLEOTIDE SEQUENCE</scope>
    <source>
        <strain evidence="1">NRRL 28262</strain>
    </source>
</reference>
<organism evidence="1 2">
    <name type="scientific">Linnemannia exigua</name>
    <dbReference type="NCBI Taxonomy" id="604196"/>
    <lineage>
        <taxon>Eukaryota</taxon>
        <taxon>Fungi</taxon>
        <taxon>Fungi incertae sedis</taxon>
        <taxon>Mucoromycota</taxon>
        <taxon>Mortierellomycotina</taxon>
        <taxon>Mortierellomycetes</taxon>
        <taxon>Mortierellales</taxon>
        <taxon>Mortierellaceae</taxon>
        <taxon>Linnemannia</taxon>
    </lineage>
</organism>
<feature type="non-terminal residue" evidence="1">
    <location>
        <position position="145"/>
    </location>
</feature>